<reference evidence="1" key="1">
    <citation type="submission" date="2022-06" db="EMBL/GenBank/DDBJ databases">
        <title>Phylogenomic reconstructions and comparative analyses of Kickxellomycotina fungi.</title>
        <authorList>
            <person name="Reynolds N.K."/>
            <person name="Stajich J.E."/>
            <person name="Barry K."/>
            <person name="Grigoriev I.V."/>
            <person name="Crous P."/>
            <person name="Smith M.E."/>
        </authorList>
    </citation>
    <scope>NUCLEOTIDE SEQUENCE</scope>
    <source>
        <strain evidence="1">RSA 2271</strain>
    </source>
</reference>
<protein>
    <submittedName>
        <fullName evidence="1">Uncharacterized protein</fullName>
    </submittedName>
</protein>
<evidence type="ECO:0000313" key="1">
    <source>
        <dbReference type="EMBL" id="KAJ1679216.1"/>
    </source>
</evidence>
<feature type="non-terminal residue" evidence="1">
    <location>
        <position position="1"/>
    </location>
</feature>
<feature type="non-terminal residue" evidence="1">
    <location>
        <position position="237"/>
    </location>
</feature>
<organism evidence="1 2">
    <name type="scientific">Spiromyces aspiralis</name>
    <dbReference type="NCBI Taxonomy" id="68401"/>
    <lineage>
        <taxon>Eukaryota</taxon>
        <taxon>Fungi</taxon>
        <taxon>Fungi incertae sedis</taxon>
        <taxon>Zoopagomycota</taxon>
        <taxon>Kickxellomycotina</taxon>
        <taxon>Kickxellomycetes</taxon>
        <taxon>Kickxellales</taxon>
        <taxon>Kickxellaceae</taxon>
        <taxon>Spiromyces</taxon>
    </lineage>
</organism>
<dbReference type="EMBL" id="JAMZIH010000523">
    <property type="protein sequence ID" value="KAJ1679216.1"/>
    <property type="molecule type" value="Genomic_DNA"/>
</dbReference>
<name>A0ACC1HU79_9FUNG</name>
<evidence type="ECO:0000313" key="2">
    <source>
        <dbReference type="Proteomes" id="UP001145114"/>
    </source>
</evidence>
<accession>A0ACC1HU79</accession>
<gene>
    <name evidence="1" type="ORF">EV182_002501</name>
</gene>
<sequence length="237" mass="26206">DPDQAVAPHPKERSYAEVARSPAQAPPTAPLAKKVKKRHPQAKPAPPPRLCIRTTSVDPRCLTAVMAAVKQADVKPLGFWQEDDRVAVYLHSMRDVQRLTRVPVKTGDTTLHWGLDNGQFAHAVIVTNVRPDTDPARIKAALRKLGKVRDWTKHLAPAFPWMGDYRCIITTETAAPLPDSVKYAPNRPTARLIPADKAVRCPRCLCMKAEGGECRLKCSSKVQATPKMAKHKKSKAH</sequence>
<keyword evidence="2" id="KW-1185">Reference proteome</keyword>
<dbReference type="Proteomes" id="UP001145114">
    <property type="component" value="Unassembled WGS sequence"/>
</dbReference>
<proteinExistence type="predicted"/>
<comment type="caution">
    <text evidence="1">The sequence shown here is derived from an EMBL/GenBank/DDBJ whole genome shotgun (WGS) entry which is preliminary data.</text>
</comment>